<dbReference type="Pfam" id="PF13537">
    <property type="entry name" value="GATase_7"/>
    <property type="match status" value="1"/>
</dbReference>
<evidence type="ECO:0000256" key="7">
    <source>
        <dbReference type="ARBA" id="ARBA00048741"/>
    </source>
</evidence>
<keyword evidence="8" id="KW-0028">Amino-acid biosynthesis</keyword>
<dbReference type="InterPro" id="IPR001962">
    <property type="entry name" value="Asn_synthase"/>
</dbReference>
<feature type="active site" description="For GATase activity" evidence="8">
    <location>
        <position position="2"/>
    </location>
</feature>
<evidence type="ECO:0000256" key="2">
    <source>
        <dbReference type="ARBA" id="ARBA00005752"/>
    </source>
</evidence>
<evidence type="ECO:0000256" key="1">
    <source>
        <dbReference type="ARBA" id="ARBA00005187"/>
    </source>
</evidence>
<keyword evidence="5 9" id="KW-0067">ATP-binding</keyword>
<dbReference type="InterPro" id="IPR051786">
    <property type="entry name" value="ASN_synthetase/amidase"/>
</dbReference>
<keyword evidence="6 8" id="KW-0315">Glutamine amidotransferase</keyword>
<keyword evidence="8" id="KW-0061">Asparagine biosynthesis</keyword>
<evidence type="ECO:0000256" key="9">
    <source>
        <dbReference type="PIRSR" id="PIRSR001589-2"/>
    </source>
</evidence>
<dbReference type="Gene3D" id="3.60.20.10">
    <property type="entry name" value="Glutamine Phosphoribosylpyrophosphate, subunit 1, domain 1"/>
    <property type="match status" value="1"/>
</dbReference>
<dbReference type="InterPro" id="IPR017932">
    <property type="entry name" value="GATase_2_dom"/>
</dbReference>
<dbReference type="InterPro" id="IPR029055">
    <property type="entry name" value="Ntn_hydrolases_N"/>
</dbReference>
<dbReference type="EC" id="6.3.5.4" evidence="3"/>
<evidence type="ECO:0000313" key="12">
    <source>
        <dbReference type="EMBL" id="OGG67773.1"/>
    </source>
</evidence>
<evidence type="ECO:0000256" key="3">
    <source>
        <dbReference type="ARBA" id="ARBA00012737"/>
    </source>
</evidence>
<gene>
    <name evidence="12" type="ORF">A3C95_01220</name>
</gene>
<comment type="similarity">
    <text evidence="2">Belongs to the asparagine synthetase family.</text>
</comment>
<dbReference type="SUPFAM" id="SSF52402">
    <property type="entry name" value="Adenine nucleotide alpha hydrolases-like"/>
    <property type="match status" value="1"/>
</dbReference>
<reference evidence="12 13" key="1">
    <citation type="journal article" date="2016" name="Nat. Commun.">
        <title>Thousands of microbial genomes shed light on interconnected biogeochemical processes in an aquifer system.</title>
        <authorList>
            <person name="Anantharaman K."/>
            <person name="Brown C.T."/>
            <person name="Hug L.A."/>
            <person name="Sharon I."/>
            <person name="Castelle C.J."/>
            <person name="Probst A.J."/>
            <person name="Thomas B.C."/>
            <person name="Singh A."/>
            <person name="Wilkins M.J."/>
            <person name="Karaoz U."/>
            <person name="Brodie E.L."/>
            <person name="Williams K.H."/>
            <person name="Hubbard S.S."/>
            <person name="Banfield J.F."/>
        </authorList>
    </citation>
    <scope>NUCLEOTIDE SEQUENCE [LARGE SCALE GENOMIC DNA]</scope>
</reference>
<feature type="site" description="Important for beta-aspartyl-AMP intermediate formation" evidence="10">
    <location>
        <position position="361"/>
    </location>
</feature>
<feature type="binding site" evidence="9">
    <location>
        <position position="94"/>
    </location>
    <ligand>
        <name>L-glutamine</name>
        <dbReference type="ChEBI" id="CHEBI:58359"/>
    </ligand>
</feature>
<dbReference type="PANTHER" id="PTHR43284:SF1">
    <property type="entry name" value="ASPARAGINE SYNTHETASE"/>
    <property type="match status" value="1"/>
</dbReference>
<comment type="catalytic activity">
    <reaction evidence="7">
        <text>L-aspartate + L-glutamine + ATP + H2O = L-asparagine + L-glutamate + AMP + diphosphate + H(+)</text>
        <dbReference type="Rhea" id="RHEA:12228"/>
        <dbReference type="ChEBI" id="CHEBI:15377"/>
        <dbReference type="ChEBI" id="CHEBI:15378"/>
        <dbReference type="ChEBI" id="CHEBI:29985"/>
        <dbReference type="ChEBI" id="CHEBI:29991"/>
        <dbReference type="ChEBI" id="CHEBI:30616"/>
        <dbReference type="ChEBI" id="CHEBI:33019"/>
        <dbReference type="ChEBI" id="CHEBI:58048"/>
        <dbReference type="ChEBI" id="CHEBI:58359"/>
        <dbReference type="ChEBI" id="CHEBI:456215"/>
        <dbReference type="EC" id="6.3.5.4"/>
    </reaction>
</comment>
<dbReference type="PROSITE" id="PS51278">
    <property type="entry name" value="GATASE_TYPE_2"/>
    <property type="match status" value="1"/>
</dbReference>
<feature type="domain" description="Glutamine amidotransferase type-2" evidence="11">
    <location>
        <begin position="2"/>
        <end position="206"/>
    </location>
</feature>
<name>A0A1F6E286_9BACT</name>
<dbReference type="PANTHER" id="PTHR43284">
    <property type="entry name" value="ASPARAGINE SYNTHETASE (GLUTAMINE-HYDROLYZING)"/>
    <property type="match status" value="1"/>
</dbReference>
<dbReference type="Pfam" id="PF00733">
    <property type="entry name" value="Asn_synthase"/>
    <property type="match status" value="1"/>
</dbReference>
<proteinExistence type="inferred from homology"/>
<feature type="binding site" evidence="9">
    <location>
        <position position="279"/>
    </location>
    <ligand>
        <name>ATP</name>
        <dbReference type="ChEBI" id="CHEBI:30616"/>
    </ligand>
</feature>
<dbReference type="Gene3D" id="3.40.50.620">
    <property type="entry name" value="HUPs"/>
    <property type="match status" value="1"/>
</dbReference>
<dbReference type="SUPFAM" id="SSF56235">
    <property type="entry name" value="N-terminal nucleophile aminohydrolases (Ntn hydrolases)"/>
    <property type="match status" value="1"/>
</dbReference>
<keyword evidence="4 9" id="KW-0547">Nucleotide-binding</keyword>
<dbReference type="GO" id="GO:0006529">
    <property type="term" value="P:asparagine biosynthetic process"/>
    <property type="evidence" value="ECO:0007669"/>
    <property type="project" value="UniProtKB-KW"/>
</dbReference>
<dbReference type="EMBL" id="MFLM01000023">
    <property type="protein sequence ID" value="OGG67773.1"/>
    <property type="molecule type" value="Genomic_DNA"/>
</dbReference>
<dbReference type="STRING" id="1798499.A3C95_01220"/>
<dbReference type="GO" id="GO:0005524">
    <property type="term" value="F:ATP binding"/>
    <property type="evidence" value="ECO:0007669"/>
    <property type="project" value="UniProtKB-KW"/>
</dbReference>
<evidence type="ECO:0000259" key="11">
    <source>
        <dbReference type="PROSITE" id="PS51278"/>
    </source>
</evidence>
<dbReference type="InterPro" id="IPR014729">
    <property type="entry name" value="Rossmann-like_a/b/a_fold"/>
</dbReference>
<evidence type="ECO:0000256" key="5">
    <source>
        <dbReference type="ARBA" id="ARBA00022840"/>
    </source>
</evidence>
<organism evidence="12 13">
    <name type="scientific">Candidatus Kaiserbacteria bacterium RIFCSPHIGHO2_02_FULL_56_30</name>
    <dbReference type="NCBI Taxonomy" id="1798499"/>
    <lineage>
        <taxon>Bacteria</taxon>
        <taxon>Candidatus Kaiseribacteriota</taxon>
    </lineage>
</organism>
<dbReference type="InterPro" id="IPR006426">
    <property type="entry name" value="Asn_synth_AEB"/>
</dbReference>
<dbReference type="AlphaFoldDB" id="A0A1F6E286"/>
<dbReference type="GO" id="GO:0004066">
    <property type="term" value="F:asparagine synthase (glutamine-hydrolyzing) activity"/>
    <property type="evidence" value="ECO:0007669"/>
    <property type="project" value="UniProtKB-EC"/>
</dbReference>
<evidence type="ECO:0000256" key="10">
    <source>
        <dbReference type="PIRSR" id="PIRSR001589-3"/>
    </source>
</evidence>
<dbReference type="CDD" id="cd00712">
    <property type="entry name" value="AsnB"/>
    <property type="match status" value="1"/>
</dbReference>
<comment type="caution">
    <text evidence="12">The sequence shown here is derived from an EMBL/GenBank/DDBJ whole genome shotgun (WGS) entry which is preliminary data.</text>
</comment>
<dbReference type="InterPro" id="IPR033738">
    <property type="entry name" value="AsnB_N"/>
</dbReference>
<dbReference type="CDD" id="cd01991">
    <property type="entry name" value="Asn_synthase_B_C"/>
    <property type="match status" value="1"/>
</dbReference>
<dbReference type="PIRSF" id="PIRSF001589">
    <property type="entry name" value="Asn_synthetase_glu-h"/>
    <property type="match status" value="1"/>
</dbReference>
<evidence type="ECO:0000256" key="8">
    <source>
        <dbReference type="PIRSR" id="PIRSR001589-1"/>
    </source>
</evidence>
<dbReference type="GO" id="GO:0005829">
    <property type="term" value="C:cytosol"/>
    <property type="evidence" value="ECO:0007669"/>
    <property type="project" value="TreeGrafter"/>
</dbReference>
<dbReference type="NCBIfam" id="TIGR01536">
    <property type="entry name" value="asn_synth_AEB"/>
    <property type="match status" value="1"/>
</dbReference>
<evidence type="ECO:0000256" key="4">
    <source>
        <dbReference type="ARBA" id="ARBA00022741"/>
    </source>
</evidence>
<comment type="pathway">
    <text evidence="1">Amino-acid biosynthesis; L-asparagine biosynthesis; L-asparagine from L-aspartate (L-Gln route): step 1/1.</text>
</comment>
<protein>
    <recommendedName>
        <fullName evidence="3">asparagine synthase (glutamine-hydrolyzing)</fullName>
        <ecNumber evidence="3">6.3.5.4</ecNumber>
    </recommendedName>
</protein>
<evidence type="ECO:0000256" key="6">
    <source>
        <dbReference type="ARBA" id="ARBA00022962"/>
    </source>
</evidence>
<evidence type="ECO:0000313" key="13">
    <source>
        <dbReference type="Proteomes" id="UP000177107"/>
    </source>
</evidence>
<dbReference type="Proteomes" id="UP000177107">
    <property type="component" value="Unassembled WGS sequence"/>
</dbReference>
<accession>A0A1F6E286</accession>
<sequence length="590" mass="65899">MCAINGITAGREEARVAAMNAATRHRGPDGTAIRIDEGITLGFNRLAVIDLSERAMQPMQDALGRYLLVFNGEIYNYRELRRELTDYPFKSESDSEVILAAYTKWGEKALERFNGMFALALWDTREKRLLLARDTAGIKPLYYFLEGQTLLFSSELKGLLAAGIPRKLDQEAFGHYLRLLYVPAPLSMIAGVRKLLPGHVLSYQDGKISEKTFTSSCSTPSPTSYAEAKRAVRLTVEKAVARQLVSDRPVGLYLSGGIDSSSILAAAAKTHPKINTYAVGFELEPGEEPEKFNADAHLARATAAAFGATHHEFFLTGSEAVELFMGAARALDEPIGNSTALAQLFLAKKVKPTATVVLAGDGGDELFGGYERYRLSLIAEYFGLIFPFGKLGQRGIDRFAQLMFQKDSELAHVLASGTYLPDTKRLFEKEFGRRDIASVLMAADERHWLVDEALARTDRMSMAHSVEVRVPLLDDEVRALAHSLPRSYKITSFVTKRILKDAFRDVLPSAILTAPKRGWFSPGAKWLRRPEFVALAEDLFNSPGEVGELLNIMGMREIWTEHREKRQYHFTILWTLITFIAWAREYKITL</sequence>